<feature type="binding site" evidence="7">
    <location>
        <position position="81"/>
    </location>
    <ligand>
        <name>L-aspartate</name>
        <dbReference type="ChEBI" id="CHEBI:29991"/>
    </ligand>
</feature>
<keyword evidence="4 7" id="KW-0665">Pyrimidine biosynthesis</keyword>
<dbReference type="UniPathway" id="UPA00070">
    <property type="reaction ID" value="UER00116"/>
</dbReference>
<feature type="domain" description="Aspartate/ornithine carbamoyltransferase carbamoyl-P binding" evidence="9">
    <location>
        <begin position="7"/>
        <end position="146"/>
    </location>
</feature>
<evidence type="ECO:0000256" key="4">
    <source>
        <dbReference type="ARBA" id="ARBA00022975"/>
    </source>
</evidence>
<feature type="binding site" evidence="7">
    <location>
        <position position="53"/>
    </location>
    <ligand>
        <name>carbamoyl phosphate</name>
        <dbReference type="ChEBI" id="CHEBI:58228"/>
    </ligand>
</feature>
<comment type="caution">
    <text evidence="7">Lacks conserved residue(s) required for the propagation of feature annotation.</text>
</comment>
<dbReference type="InterPro" id="IPR006132">
    <property type="entry name" value="Asp/Orn_carbamoyltranf_P-bd"/>
</dbReference>
<dbReference type="PROSITE" id="PS00097">
    <property type="entry name" value="CARBAMOYLTRANSFERASE"/>
    <property type="match status" value="1"/>
</dbReference>
<evidence type="ECO:0000256" key="1">
    <source>
        <dbReference type="ARBA" id="ARBA00004852"/>
    </source>
</evidence>
<comment type="function">
    <text evidence="5 7">Catalyzes the condensation of carbamoyl phosphate and aspartate to form carbamoyl aspartate and inorganic phosphate, the committed step in the de novo pyrimidine nucleotide biosynthesis pathway.</text>
</comment>
<dbReference type="STRING" id="216942.SLITO_v1c07530"/>
<accession>A0A0K1W2H2</accession>
<feature type="binding site" evidence="7">
    <location>
        <position position="133"/>
    </location>
    <ligand>
        <name>carbamoyl phosphate</name>
        <dbReference type="ChEBI" id="CHEBI:58228"/>
    </ligand>
</feature>
<organism evidence="10 11">
    <name type="scientific">Spiroplasma litorale</name>
    <dbReference type="NCBI Taxonomy" id="216942"/>
    <lineage>
        <taxon>Bacteria</taxon>
        <taxon>Bacillati</taxon>
        <taxon>Mycoplasmatota</taxon>
        <taxon>Mollicutes</taxon>
        <taxon>Entomoplasmatales</taxon>
        <taxon>Spiroplasmataceae</taxon>
        <taxon>Spiroplasma</taxon>
    </lineage>
</organism>
<evidence type="ECO:0000256" key="6">
    <source>
        <dbReference type="ARBA" id="ARBA00048859"/>
    </source>
</evidence>
<gene>
    <name evidence="7 10" type="primary">pyrB</name>
    <name evidence="10" type="ORF">SLITO_v1c07530</name>
</gene>
<feature type="domain" description="Aspartate/ornithine carbamoyltransferase Asp/Orn-binding" evidence="8">
    <location>
        <begin position="152"/>
        <end position="296"/>
    </location>
</feature>
<comment type="pathway">
    <text evidence="1 7">Pyrimidine metabolism; UMP biosynthesis via de novo pathway; (S)-dihydroorotate from bicarbonate: step 2/3.</text>
</comment>
<keyword evidence="3 7" id="KW-0808">Transferase</keyword>
<dbReference type="HAMAP" id="MF_00001">
    <property type="entry name" value="Asp_carb_tr"/>
    <property type="match status" value="1"/>
</dbReference>
<evidence type="ECO:0000259" key="9">
    <source>
        <dbReference type="Pfam" id="PF02729"/>
    </source>
</evidence>
<feature type="binding site" evidence="7">
    <location>
        <position position="103"/>
    </location>
    <ligand>
        <name>carbamoyl phosphate</name>
        <dbReference type="ChEBI" id="CHEBI:58228"/>
    </ligand>
</feature>
<reference evidence="10 11" key="1">
    <citation type="journal article" date="2015" name="Genome Announc.">
        <title>Complete Genome Sequence of Spiroplasma litorale TN-1T (DSM 21781), a Bacterium Isolated from a Green-Eyed Horsefly (Tabanus nigrovittatus).</title>
        <authorList>
            <person name="Lo W.S."/>
            <person name="Lai Y.C."/>
            <person name="Lien Y.W."/>
            <person name="Wang T.H."/>
            <person name="Kuo C.H."/>
        </authorList>
    </citation>
    <scope>NUCLEOTIDE SEQUENCE [LARGE SCALE GENOMIC DNA]</scope>
    <source>
        <strain evidence="10 11">TN-1</strain>
    </source>
</reference>
<comment type="catalytic activity">
    <reaction evidence="6 7">
        <text>carbamoyl phosphate + L-aspartate = N-carbamoyl-L-aspartate + phosphate + H(+)</text>
        <dbReference type="Rhea" id="RHEA:20013"/>
        <dbReference type="ChEBI" id="CHEBI:15378"/>
        <dbReference type="ChEBI" id="CHEBI:29991"/>
        <dbReference type="ChEBI" id="CHEBI:32814"/>
        <dbReference type="ChEBI" id="CHEBI:43474"/>
        <dbReference type="ChEBI" id="CHEBI:58228"/>
        <dbReference type="EC" id="2.1.3.2"/>
    </reaction>
</comment>
<dbReference type="GO" id="GO:0016597">
    <property type="term" value="F:amino acid binding"/>
    <property type="evidence" value="ECO:0007669"/>
    <property type="project" value="InterPro"/>
</dbReference>
<dbReference type="SUPFAM" id="SSF53671">
    <property type="entry name" value="Aspartate/ornithine carbamoyltransferase"/>
    <property type="match status" value="1"/>
</dbReference>
<dbReference type="EMBL" id="CP012357">
    <property type="protein sequence ID" value="AKX34376.1"/>
    <property type="molecule type" value="Genomic_DNA"/>
</dbReference>
<dbReference type="PRINTS" id="PR00101">
    <property type="entry name" value="ATCASE"/>
</dbReference>
<dbReference type="GO" id="GO:0004070">
    <property type="term" value="F:aspartate carbamoyltransferase activity"/>
    <property type="evidence" value="ECO:0007669"/>
    <property type="project" value="UniProtKB-UniRule"/>
</dbReference>
<name>A0A0K1W2H2_9MOLU</name>
<dbReference type="NCBIfam" id="NF002032">
    <property type="entry name" value="PRK00856.1"/>
    <property type="match status" value="1"/>
</dbReference>
<feature type="binding site" evidence="7">
    <location>
        <position position="136"/>
    </location>
    <ligand>
        <name>carbamoyl phosphate</name>
        <dbReference type="ChEBI" id="CHEBI:58228"/>
    </ligand>
</feature>
<dbReference type="PATRIC" id="fig|216942.3.peg.766"/>
<dbReference type="PANTHER" id="PTHR45753">
    <property type="entry name" value="ORNITHINE CARBAMOYLTRANSFERASE, MITOCHONDRIAL"/>
    <property type="match status" value="1"/>
</dbReference>
<dbReference type="OrthoDB" id="9802587at2"/>
<comment type="similarity">
    <text evidence="2 7">Belongs to the aspartate/ornithine carbamoyltransferase superfamily. ATCase family.</text>
</comment>
<dbReference type="PRINTS" id="PR00100">
    <property type="entry name" value="AOTCASE"/>
</dbReference>
<dbReference type="AlphaFoldDB" id="A0A0K1W2H2"/>
<dbReference type="PANTHER" id="PTHR45753:SF6">
    <property type="entry name" value="ASPARTATE CARBAMOYLTRANSFERASE"/>
    <property type="match status" value="1"/>
</dbReference>
<dbReference type="Pfam" id="PF02729">
    <property type="entry name" value="OTCace_N"/>
    <property type="match status" value="1"/>
</dbReference>
<comment type="subunit">
    <text evidence="7">Heterododecamer (2C3:3R2) of six catalytic PyrB chains organized as two trimers (C3), and six regulatory PyrI chains organized as three dimers (R2).</text>
</comment>
<feature type="binding site" evidence="7">
    <location>
        <position position="218"/>
    </location>
    <ligand>
        <name>L-aspartate</name>
        <dbReference type="ChEBI" id="CHEBI:29991"/>
    </ligand>
</feature>
<feature type="binding site" evidence="7">
    <location>
        <position position="259"/>
    </location>
    <ligand>
        <name>carbamoyl phosphate</name>
        <dbReference type="ChEBI" id="CHEBI:58228"/>
    </ligand>
</feature>
<evidence type="ECO:0000256" key="5">
    <source>
        <dbReference type="ARBA" id="ARBA00043884"/>
    </source>
</evidence>
<evidence type="ECO:0000256" key="3">
    <source>
        <dbReference type="ARBA" id="ARBA00022679"/>
    </source>
</evidence>
<evidence type="ECO:0000259" key="8">
    <source>
        <dbReference type="Pfam" id="PF00185"/>
    </source>
</evidence>
<dbReference type="GO" id="GO:0044205">
    <property type="term" value="P:'de novo' UMP biosynthetic process"/>
    <property type="evidence" value="ECO:0007669"/>
    <property type="project" value="UniProtKB-UniRule"/>
</dbReference>
<dbReference type="GO" id="GO:0005829">
    <property type="term" value="C:cytosol"/>
    <property type="evidence" value="ECO:0007669"/>
    <property type="project" value="TreeGrafter"/>
</dbReference>
<dbReference type="Gene3D" id="3.40.50.1370">
    <property type="entry name" value="Aspartate/ornithine carbamoyltransferase"/>
    <property type="match status" value="2"/>
</dbReference>
<protein>
    <recommendedName>
        <fullName evidence="7">Aspartate carbamoyltransferase</fullName>
        <ecNumber evidence="7">2.1.3.2</ecNumber>
    </recommendedName>
    <alternativeName>
        <fullName evidence="7">Aspartate transcarbamylase</fullName>
        <shortName evidence="7">ATCase</shortName>
    </alternativeName>
</protein>
<dbReference type="GO" id="GO:0006520">
    <property type="term" value="P:amino acid metabolic process"/>
    <property type="evidence" value="ECO:0007669"/>
    <property type="project" value="InterPro"/>
</dbReference>
<dbReference type="RefSeq" id="WP_075058468.1">
    <property type="nucleotide sequence ID" value="NZ_CP012357.1"/>
</dbReference>
<dbReference type="InterPro" id="IPR006131">
    <property type="entry name" value="Asp_carbamoyltransf_Asp/Orn-bd"/>
</dbReference>
<sequence length="305" mass="35630">MNTFNALLKIEHLSITEIESLIEQALKFKKNKNIPKLKKDIFIANLFFENSTRTHKSFEIAQKKLGFNVINFESESSSIKKGETLYDTVLTLNCLNVDCFVIRHSDKEYYNELINSKNFTSKLINAGDGVGEHPTQSLLDLMTIYENFKTFKNLKIAICGDLKHSRVAHSNMKILNKLGAKIYFSGPKEWFEESYLEYGEYKNIDDLIHEVDVLMLLRVQNERHIDRLNNNINYLSEYGLNRDRYNSLKENAIILHPCPVNRNVEIESSLVESEKSKIFTQMNNGLYMRMAILYYMYKDDFNDIN</sequence>
<evidence type="ECO:0000313" key="11">
    <source>
        <dbReference type="Proteomes" id="UP000067476"/>
    </source>
</evidence>
<dbReference type="InterPro" id="IPR006130">
    <property type="entry name" value="Asp/Orn_carbamoylTrfase"/>
</dbReference>
<keyword evidence="11" id="KW-1185">Reference proteome</keyword>
<feature type="binding site" evidence="7">
    <location>
        <position position="166"/>
    </location>
    <ligand>
        <name>L-aspartate</name>
        <dbReference type="ChEBI" id="CHEBI:29991"/>
    </ligand>
</feature>
<evidence type="ECO:0000313" key="10">
    <source>
        <dbReference type="EMBL" id="AKX34376.1"/>
    </source>
</evidence>
<dbReference type="InterPro" id="IPR036901">
    <property type="entry name" value="Asp/Orn_carbamoylTrfase_sf"/>
</dbReference>
<dbReference type="GO" id="GO:0006207">
    <property type="term" value="P:'de novo' pyrimidine nucleobase biosynthetic process"/>
    <property type="evidence" value="ECO:0007669"/>
    <property type="project" value="InterPro"/>
</dbReference>
<evidence type="ECO:0000256" key="2">
    <source>
        <dbReference type="ARBA" id="ARBA00008896"/>
    </source>
</evidence>
<dbReference type="FunFam" id="3.40.50.1370:FF:000011">
    <property type="entry name" value="Aspartate carbamoyltransferase"/>
    <property type="match status" value="1"/>
</dbReference>
<feature type="binding site" evidence="7">
    <location>
        <position position="54"/>
    </location>
    <ligand>
        <name>carbamoyl phosphate</name>
        <dbReference type="ChEBI" id="CHEBI:58228"/>
    </ligand>
</feature>
<dbReference type="NCBIfam" id="TIGR00670">
    <property type="entry name" value="asp_carb_tr"/>
    <property type="match status" value="1"/>
</dbReference>
<proteinExistence type="inferred from homology"/>
<evidence type="ECO:0000256" key="7">
    <source>
        <dbReference type="HAMAP-Rule" id="MF_00001"/>
    </source>
</evidence>
<dbReference type="Pfam" id="PF00185">
    <property type="entry name" value="OTCace"/>
    <property type="match status" value="1"/>
</dbReference>
<dbReference type="KEGG" id="sll:SLITO_v1c07530"/>
<dbReference type="InterPro" id="IPR002082">
    <property type="entry name" value="Asp_carbamoyltransf"/>
</dbReference>
<dbReference type="EC" id="2.1.3.2" evidence="7"/>
<dbReference type="Proteomes" id="UP000067476">
    <property type="component" value="Chromosome"/>
</dbReference>